<feature type="binding site" evidence="7">
    <location>
        <position position="46"/>
    </location>
    <ligand>
        <name>a divalent metal cation</name>
        <dbReference type="ChEBI" id="CHEBI:60240"/>
    </ligand>
</feature>
<comment type="function">
    <text evidence="7">Nucleotidase with a broad substrate specificity as it can dephosphorylate various ribo- and deoxyribonucleoside 5'-monophosphates and ribonucleoside 3'-monophosphates with highest affinity to 3'-AMP. Also hydrolyzes polyphosphate (exopolyphosphatase activity) with the preference for short-chain-length substrates (P20-25). Might be involved in the regulation of dNTP and NTP pools, and in the turnover of 3'-mononucleotides produced by numerous intracellular RNases (T1, T2, and F) during the degradation of various RNAs.</text>
</comment>
<evidence type="ECO:0000256" key="3">
    <source>
        <dbReference type="ARBA" id="ARBA00022490"/>
    </source>
</evidence>
<dbReference type="HAMAP" id="MF_00060">
    <property type="entry name" value="SurE"/>
    <property type="match status" value="1"/>
</dbReference>
<evidence type="ECO:0000256" key="7">
    <source>
        <dbReference type="HAMAP-Rule" id="MF_00060"/>
    </source>
</evidence>
<dbReference type="Gene3D" id="3.40.1210.10">
    <property type="entry name" value="Survival protein SurE-like phosphatase/nucleotidase"/>
    <property type="match status" value="1"/>
</dbReference>
<dbReference type="PANTHER" id="PTHR30457">
    <property type="entry name" value="5'-NUCLEOTIDASE SURE"/>
    <property type="match status" value="1"/>
</dbReference>
<evidence type="ECO:0000259" key="8">
    <source>
        <dbReference type="Pfam" id="PF01975"/>
    </source>
</evidence>
<feature type="domain" description="Survival protein SurE-like phosphatase/nucleotidase" evidence="8">
    <location>
        <begin position="9"/>
        <end position="191"/>
    </location>
</feature>
<sequence>MAQKWLQRILLVNDDGIDAPGIKLLEDVAQQLADEVWVVAPATDKSGVANSVSLREPVRVEQRGEHRYAVHGTPADCVTMAVQHLMKEQLPQLILSGINNGSNIGFETVLSGTVGAAITGLLLGVPSVALSQDKRPEDAVNWRTAETFCLPVLDTLISRGLPTDCCLSINFPDLPADKIKGIKVTRQGIGKVKGLQVIPTTDPHGEDYYWIRVEHGVAGFPEHSEAGAVSEGFISVTPLMFERTATESWHQLSVDLSSSH</sequence>
<feature type="binding site" evidence="7">
    <location>
        <position position="14"/>
    </location>
    <ligand>
        <name>a divalent metal cation</name>
        <dbReference type="ChEBI" id="CHEBI:60240"/>
    </ligand>
</feature>
<dbReference type="GO" id="GO:0046872">
    <property type="term" value="F:metal ion binding"/>
    <property type="evidence" value="ECO:0007669"/>
    <property type="project" value="UniProtKB-UniRule"/>
</dbReference>
<feature type="binding site" evidence="7">
    <location>
        <position position="15"/>
    </location>
    <ligand>
        <name>a divalent metal cation</name>
        <dbReference type="ChEBI" id="CHEBI:60240"/>
    </ligand>
</feature>
<comment type="cofactor">
    <cofactor evidence="7">
        <name>a divalent metal cation</name>
        <dbReference type="ChEBI" id="CHEBI:60240"/>
    </cofactor>
    <text evidence="7">Binds 1 divalent metal cation per subunit.</text>
</comment>
<feature type="binding site" evidence="7">
    <location>
        <position position="99"/>
    </location>
    <ligand>
        <name>a divalent metal cation</name>
        <dbReference type="ChEBI" id="CHEBI:60240"/>
    </ligand>
</feature>
<proteinExistence type="inferred from homology"/>
<comment type="catalytic activity">
    <reaction evidence="7">
        <text>a ribonucleoside 3'-phosphate + H2O = a ribonucleoside + phosphate</text>
        <dbReference type="Rhea" id="RHEA:10144"/>
        <dbReference type="ChEBI" id="CHEBI:13197"/>
        <dbReference type="ChEBI" id="CHEBI:15377"/>
        <dbReference type="ChEBI" id="CHEBI:18254"/>
        <dbReference type="ChEBI" id="CHEBI:43474"/>
        <dbReference type="EC" id="3.1.3.6"/>
    </reaction>
</comment>
<dbReference type="EC" id="3.1.3.6" evidence="7"/>
<dbReference type="InterPro" id="IPR002828">
    <property type="entry name" value="SurE-like_Pase/nucleotidase"/>
</dbReference>
<evidence type="ECO:0000313" key="10">
    <source>
        <dbReference type="Proteomes" id="UP001207430"/>
    </source>
</evidence>
<reference evidence="9" key="1">
    <citation type="submission" date="2022-07" db="EMBL/GenBank/DDBJ databases">
        <title>Genome Sequence of Citrobacter portucalensis from Edible Snails.</title>
        <authorList>
            <person name="Okafor A.C."/>
            <person name="Ogbo F.C."/>
            <person name="Ruppitsch W."/>
            <person name="Allerberger F."/>
        </authorList>
    </citation>
    <scope>NUCLEOTIDE SEQUENCE</scope>
    <source>
        <strain evidence="9">Igbk 7</strain>
    </source>
</reference>
<dbReference type="GO" id="GO:0008254">
    <property type="term" value="F:3'-nucleotidase activity"/>
    <property type="evidence" value="ECO:0007669"/>
    <property type="project" value="UniProtKB-UniRule"/>
</dbReference>
<dbReference type="EC" id="3.1.3.5" evidence="7"/>
<organism evidence="9 10">
    <name type="scientific">Citrobacter portucalensis</name>
    <dbReference type="NCBI Taxonomy" id="1639133"/>
    <lineage>
        <taxon>Bacteria</taxon>
        <taxon>Pseudomonadati</taxon>
        <taxon>Pseudomonadota</taxon>
        <taxon>Gammaproteobacteria</taxon>
        <taxon>Enterobacterales</taxon>
        <taxon>Enterobacteriaceae</taxon>
        <taxon>Citrobacter</taxon>
        <taxon>Citrobacter freundii complex</taxon>
    </lineage>
</organism>
<evidence type="ECO:0000256" key="1">
    <source>
        <dbReference type="ARBA" id="ARBA00000815"/>
    </source>
</evidence>
<dbReference type="RefSeq" id="WP_267449251.1">
    <property type="nucleotide sequence ID" value="NZ_JANDBG010000017.1"/>
</dbReference>
<keyword evidence="3 7" id="KW-0963">Cytoplasm</keyword>
<dbReference type="NCBIfam" id="TIGR00087">
    <property type="entry name" value="surE"/>
    <property type="match status" value="1"/>
</dbReference>
<comment type="similarity">
    <text evidence="2 7">Belongs to the SurE nucleotidase family.</text>
</comment>
<dbReference type="EC" id="3.6.1.11" evidence="7"/>
<comment type="catalytic activity">
    <reaction evidence="1 7">
        <text>a ribonucleoside 5'-phosphate + H2O = a ribonucleoside + phosphate</text>
        <dbReference type="Rhea" id="RHEA:12484"/>
        <dbReference type="ChEBI" id="CHEBI:15377"/>
        <dbReference type="ChEBI" id="CHEBI:18254"/>
        <dbReference type="ChEBI" id="CHEBI:43474"/>
        <dbReference type="ChEBI" id="CHEBI:58043"/>
        <dbReference type="EC" id="3.1.3.5"/>
    </reaction>
</comment>
<evidence type="ECO:0000256" key="4">
    <source>
        <dbReference type="ARBA" id="ARBA00022723"/>
    </source>
</evidence>
<keyword evidence="5 7" id="KW-0547">Nucleotide-binding</keyword>
<dbReference type="GO" id="GO:0004309">
    <property type="term" value="F:exopolyphosphatase activity"/>
    <property type="evidence" value="ECO:0007669"/>
    <property type="project" value="UniProtKB-UniRule"/>
</dbReference>
<dbReference type="EMBL" id="JANDBG010000017">
    <property type="protein sequence ID" value="MCX9003564.1"/>
    <property type="molecule type" value="Genomic_DNA"/>
</dbReference>
<comment type="subcellular location">
    <subcellularLocation>
        <location evidence="7">Cytoplasm</location>
    </subcellularLocation>
</comment>
<gene>
    <name evidence="7 9" type="primary">surE</name>
    <name evidence="9" type="ORF">NLN86_18125</name>
</gene>
<dbReference type="Pfam" id="PF01975">
    <property type="entry name" value="SurE"/>
    <property type="match status" value="1"/>
</dbReference>
<evidence type="ECO:0000256" key="2">
    <source>
        <dbReference type="ARBA" id="ARBA00011062"/>
    </source>
</evidence>
<evidence type="ECO:0000256" key="6">
    <source>
        <dbReference type="ARBA" id="ARBA00022801"/>
    </source>
</evidence>
<comment type="caution">
    <text evidence="9">The sequence shown here is derived from an EMBL/GenBank/DDBJ whole genome shotgun (WGS) entry which is preliminary data.</text>
</comment>
<name>A0AAW5W8N4_9ENTR</name>
<keyword evidence="6 7" id="KW-0378">Hydrolase</keyword>
<dbReference type="SUPFAM" id="SSF64167">
    <property type="entry name" value="SurE-like"/>
    <property type="match status" value="1"/>
</dbReference>
<dbReference type="Proteomes" id="UP001207430">
    <property type="component" value="Unassembled WGS sequence"/>
</dbReference>
<dbReference type="AlphaFoldDB" id="A0AAW5W8N4"/>
<dbReference type="InterPro" id="IPR030048">
    <property type="entry name" value="SurE"/>
</dbReference>
<evidence type="ECO:0000313" key="9">
    <source>
        <dbReference type="EMBL" id="MCX9003564.1"/>
    </source>
</evidence>
<dbReference type="PANTHER" id="PTHR30457:SF12">
    <property type="entry name" value="5'_3'-NUCLEOTIDASE SURE"/>
    <property type="match status" value="1"/>
</dbReference>
<evidence type="ECO:0000256" key="5">
    <source>
        <dbReference type="ARBA" id="ARBA00022741"/>
    </source>
</evidence>
<keyword evidence="4 7" id="KW-0479">Metal-binding</keyword>
<dbReference type="NCBIfam" id="NF001490">
    <property type="entry name" value="PRK00346.1-4"/>
    <property type="match status" value="1"/>
</dbReference>
<dbReference type="GO" id="GO:0008253">
    <property type="term" value="F:5'-nucleotidase activity"/>
    <property type="evidence" value="ECO:0007669"/>
    <property type="project" value="UniProtKB-UniRule"/>
</dbReference>
<dbReference type="InterPro" id="IPR036523">
    <property type="entry name" value="SurE-like_sf"/>
</dbReference>
<comment type="catalytic activity">
    <reaction evidence="7">
        <text>[phosphate](n) + H2O = [phosphate](n-1) + phosphate + H(+)</text>
        <dbReference type="Rhea" id="RHEA:21528"/>
        <dbReference type="Rhea" id="RHEA-COMP:9859"/>
        <dbReference type="Rhea" id="RHEA-COMP:14279"/>
        <dbReference type="ChEBI" id="CHEBI:15377"/>
        <dbReference type="ChEBI" id="CHEBI:15378"/>
        <dbReference type="ChEBI" id="CHEBI:16838"/>
        <dbReference type="ChEBI" id="CHEBI:43474"/>
        <dbReference type="EC" id="3.6.1.11"/>
    </reaction>
</comment>
<accession>A0AAW5W8N4</accession>
<dbReference type="GO" id="GO:0000166">
    <property type="term" value="F:nucleotide binding"/>
    <property type="evidence" value="ECO:0007669"/>
    <property type="project" value="UniProtKB-KW"/>
</dbReference>
<dbReference type="GO" id="GO:0005737">
    <property type="term" value="C:cytoplasm"/>
    <property type="evidence" value="ECO:0007669"/>
    <property type="project" value="UniProtKB-SubCell"/>
</dbReference>
<protein>
    <recommendedName>
        <fullName evidence="7">5'/3'-nucleotidase SurE</fullName>
        <ecNumber evidence="7">3.1.3.5</ecNumber>
        <ecNumber evidence="7">3.1.3.6</ecNumber>
    </recommendedName>
    <alternativeName>
        <fullName evidence="7">Exopolyphosphatase</fullName>
        <ecNumber evidence="7">3.6.1.11</ecNumber>
    </alternativeName>
    <alternativeName>
        <fullName evidence="7">Nucleoside monophosphate phosphohydrolase</fullName>
    </alternativeName>
</protein>